<dbReference type="InterPro" id="IPR036393">
    <property type="entry name" value="AceGlu_kinase-like_sf"/>
</dbReference>
<dbReference type="GO" id="GO:0005524">
    <property type="term" value="F:ATP binding"/>
    <property type="evidence" value="ECO:0007669"/>
    <property type="project" value="UniProtKB-KW"/>
</dbReference>
<dbReference type="PANTHER" id="PTHR23342">
    <property type="entry name" value="N-ACETYLGLUTAMATE SYNTHASE"/>
    <property type="match status" value="1"/>
</dbReference>
<proteinExistence type="predicted"/>
<evidence type="ECO:0000256" key="3">
    <source>
        <dbReference type="ARBA" id="ARBA00022571"/>
    </source>
</evidence>
<sequence length="264" mass="28430">MSVLIKVGGSLGEQAAPLIRPLQNLQNQSRSFVIVHGGGPRISAALEAAGMKLPFHNGLRRTHSQAMVIVDAVLGFSVNSEWVSLLRANGIAAVPVHGAKSGLFLAESYEGDHTADWVEAYAGPLEAAFVRHEIPVVAPIGHNSRGQRMNINADAAAAALAGSLQVEKLVFCTNVSGIYLNFPYGDRIDSITDKKLEKLYQQGMFEGGMRPKVEAVLNALRYKVNAVYVVDGENEAAIEWAFANHPEEPVSGALGTRITRYLNE</sequence>
<dbReference type="EC" id="2.7.2.8" evidence="2"/>
<dbReference type="PANTHER" id="PTHR23342:SF0">
    <property type="entry name" value="N-ACETYLGLUTAMATE SYNTHASE, MITOCHONDRIAL"/>
    <property type="match status" value="1"/>
</dbReference>
<dbReference type="Proteomes" id="UP000184016">
    <property type="component" value="Unassembled WGS sequence"/>
</dbReference>
<dbReference type="AlphaFoldDB" id="A0A1M6NGP3"/>
<dbReference type="CDD" id="cd04238">
    <property type="entry name" value="AAK_NAGK-like"/>
    <property type="match status" value="1"/>
</dbReference>
<reference evidence="12" key="1">
    <citation type="submission" date="2016-11" db="EMBL/GenBank/DDBJ databases">
        <authorList>
            <person name="Varghese N."/>
            <person name="Submissions S."/>
        </authorList>
    </citation>
    <scope>NUCLEOTIDE SEQUENCE [LARGE SCALE GENOMIC DNA]</scope>
    <source>
        <strain evidence="12">USBA-503</strain>
    </source>
</reference>
<evidence type="ECO:0000256" key="4">
    <source>
        <dbReference type="ARBA" id="ARBA00022605"/>
    </source>
</evidence>
<evidence type="ECO:0000256" key="9">
    <source>
        <dbReference type="ARBA" id="ARBA00048141"/>
    </source>
</evidence>
<evidence type="ECO:0000259" key="10">
    <source>
        <dbReference type="Pfam" id="PF00696"/>
    </source>
</evidence>
<dbReference type="NCBIfam" id="TIGR00761">
    <property type="entry name" value="argB"/>
    <property type="match status" value="1"/>
</dbReference>
<dbReference type="Gene3D" id="3.40.1160.10">
    <property type="entry name" value="Acetylglutamate kinase-like"/>
    <property type="match status" value="1"/>
</dbReference>
<dbReference type="PIRSF" id="PIRSF000728">
    <property type="entry name" value="NAGK"/>
    <property type="match status" value="1"/>
</dbReference>
<dbReference type="InterPro" id="IPR001048">
    <property type="entry name" value="Asp/Glu/Uridylate_kinase"/>
</dbReference>
<dbReference type="STRING" id="1830138.SAMN05443507_10639"/>
<name>A0A1M6NGP3_9BACL</name>
<evidence type="ECO:0000256" key="7">
    <source>
        <dbReference type="ARBA" id="ARBA00022777"/>
    </source>
</evidence>
<organism evidence="11 12">
    <name type="scientific">Alicyclobacillus tolerans</name>
    <dbReference type="NCBI Taxonomy" id="90970"/>
    <lineage>
        <taxon>Bacteria</taxon>
        <taxon>Bacillati</taxon>
        <taxon>Bacillota</taxon>
        <taxon>Bacilli</taxon>
        <taxon>Bacillales</taxon>
        <taxon>Alicyclobacillaceae</taxon>
        <taxon>Alicyclobacillus</taxon>
    </lineage>
</organism>
<keyword evidence="12" id="KW-1185">Reference proteome</keyword>
<accession>A0A1M6NGP3</accession>
<dbReference type="SUPFAM" id="SSF53633">
    <property type="entry name" value="Carbamate kinase-like"/>
    <property type="match status" value="1"/>
</dbReference>
<dbReference type="GO" id="GO:0005737">
    <property type="term" value="C:cytoplasm"/>
    <property type="evidence" value="ECO:0007669"/>
    <property type="project" value="InterPro"/>
</dbReference>
<dbReference type="PRINTS" id="PR00474">
    <property type="entry name" value="GLU5KINASE"/>
</dbReference>
<evidence type="ECO:0000313" key="11">
    <source>
        <dbReference type="EMBL" id="SHJ94888.1"/>
    </source>
</evidence>
<evidence type="ECO:0000256" key="8">
    <source>
        <dbReference type="ARBA" id="ARBA00022840"/>
    </source>
</evidence>
<evidence type="ECO:0000256" key="5">
    <source>
        <dbReference type="ARBA" id="ARBA00022679"/>
    </source>
</evidence>
<keyword evidence="5" id="KW-0808">Transferase</keyword>
<keyword evidence="7 11" id="KW-0418">Kinase</keyword>
<dbReference type="Pfam" id="PF00696">
    <property type="entry name" value="AA_kinase"/>
    <property type="match status" value="1"/>
</dbReference>
<keyword evidence="6" id="KW-0547">Nucleotide-binding</keyword>
<comment type="catalytic activity">
    <reaction evidence="9">
        <text>N-acetyl-L-glutamate + ATP = N-acetyl-L-glutamyl 5-phosphate + ADP</text>
        <dbReference type="Rhea" id="RHEA:14629"/>
        <dbReference type="ChEBI" id="CHEBI:30616"/>
        <dbReference type="ChEBI" id="CHEBI:44337"/>
        <dbReference type="ChEBI" id="CHEBI:57936"/>
        <dbReference type="ChEBI" id="CHEBI:456216"/>
        <dbReference type="EC" id="2.7.2.8"/>
    </reaction>
</comment>
<dbReference type="InterPro" id="IPR001057">
    <property type="entry name" value="Glu/AcGlu_kinase"/>
</dbReference>
<dbReference type="EMBL" id="FRAF01000006">
    <property type="protein sequence ID" value="SHJ94888.1"/>
    <property type="molecule type" value="Genomic_DNA"/>
</dbReference>
<keyword evidence="8" id="KW-0067">ATP-binding</keyword>
<dbReference type="InterPro" id="IPR004662">
    <property type="entry name" value="AcgluKinase_fam"/>
</dbReference>
<dbReference type="GO" id="GO:0003991">
    <property type="term" value="F:acetylglutamate kinase activity"/>
    <property type="evidence" value="ECO:0007669"/>
    <property type="project" value="UniProtKB-EC"/>
</dbReference>
<protein>
    <recommendedName>
        <fullName evidence="2">acetylglutamate kinase</fullName>
        <ecNumber evidence="2">2.7.2.8</ecNumber>
    </recommendedName>
</protein>
<feature type="domain" description="Aspartate/glutamate/uridylate kinase" evidence="10">
    <location>
        <begin position="2"/>
        <end position="231"/>
    </location>
</feature>
<dbReference type="GO" id="GO:0006526">
    <property type="term" value="P:L-arginine biosynthetic process"/>
    <property type="evidence" value="ECO:0007669"/>
    <property type="project" value="UniProtKB-KW"/>
</dbReference>
<evidence type="ECO:0000256" key="6">
    <source>
        <dbReference type="ARBA" id="ARBA00022741"/>
    </source>
</evidence>
<gene>
    <name evidence="11" type="ORF">SAMN05443507_10639</name>
</gene>
<dbReference type="RefSeq" id="WP_072873400.1">
    <property type="nucleotide sequence ID" value="NZ_FRAF01000006.1"/>
</dbReference>
<comment type="pathway">
    <text evidence="1">Amino-acid biosynthesis; L-arginine biosynthesis; N(2)-acetyl-L-ornithine from L-glutamate: step 2/4.</text>
</comment>
<evidence type="ECO:0000313" key="12">
    <source>
        <dbReference type="Proteomes" id="UP000184016"/>
    </source>
</evidence>
<evidence type="ECO:0000256" key="2">
    <source>
        <dbReference type="ARBA" id="ARBA00013065"/>
    </source>
</evidence>
<keyword evidence="4" id="KW-0028">Amino-acid biosynthesis</keyword>
<keyword evidence="3" id="KW-0055">Arginine biosynthesis</keyword>
<evidence type="ECO:0000256" key="1">
    <source>
        <dbReference type="ARBA" id="ARBA00004828"/>
    </source>
</evidence>